<dbReference type="GO" id="GO:0016616">
    <property type="term" value="F:oxidoreductase activity, acting on the CH-OH group of donors, NAD or NADP as acceptor"/>
    <property type="evidence" value="ECO:0007669"/>
    <property type="project" value="TreeGrafter"/>
</dbReference>
<dbReference type="InterPro" id="IPR000669">
    <property type="entry name" value="Mannitol_DH"/>
</dbReference>
<dbReference type="InterPro" id="IPR013118">
    <property type="entry name" value="Mannitol_DH_C"/>
</dbReference>
<dbReference type="AlphaFoldDB" id="A0A5C8P6N3"/>
<dbReference type="PANTHER" id="PTHR43362:SF1">
    <property type="entry name" value="MANNITOL DEHYDROGENASE 2-RELATED"/>
    <property type="match status" value="1"/>
</dbReference>
<evidence type="ECO:0000259" key="3">
    <source>
        <dbReference type="Pfam" id="PF01232"/>
    </source>
</evidence>
<accession>A0A5C8P6N3</accession>
<dbReference type="InterPro" id="IPR036291">
    <property type="entry name" value="NAD(P)-bd_dom_sf"/>
</dbReference>
<feature type="compositionally biased region" description="Low complexity" evidence="2">
    <location>
        <begin position="192"/>
        <end position="207"/>
    </location>
</feature>
<dbReference type="SUPFAM" id="SSF48179">
    <property type="entry name" value="6-phosphogluconate dehydrogenase C-terminal domain-like"/>
    <property type="match status" value="1"/>
</dbReference>
<feature type="compositionally biased region" description="Low complexity" evidence="2">
    <location>
        <begin position="42"/>
        <end position="57"/>
    </location>
</feature>
<dbReference type="InterPro" id="IPR008927">
    <property type="entry name" value="6-PGluconate_DH-like_C_sf"/>
</dbReference>
<feature type="region of interest" description="Disordered" evidence="2">
    <location>
        <begin position="1"/>
        <end position="86"/>
    </location>
</feature>
<organism evidence="5 6">
    <name type="scientific">Zeimonas arvi</name>
    <dbReference type="NCBI Taxonomy" id="2498847"/>
    <lineage>
        <taxon>Bacteria</taxon>
        <taxon>Pseudomonadati</taxon>
        <taxon>Pseudomonadota</taxon>
        <taxon>Betaproteobacteria</taxon>
        <taxon>Burkholderiales</taxon>
        <taxon>Burkholderiaceae</taxon>
        <taxon>Zeimonas</taxon>
    </lineage>
</organism>
<protein>
    <submittedName>
        <fullName evidence="5">Mannitol dehydrogenase family protein</fullName>
    </submittedName>
</protein>
<keyword evidence="6" id="KW-1185">Reference proteome</keyword>
<feature type="compositionally biased region" description="Low complexity" evidence="2">
    <location>
        <begin position="216"/>
        <end position="230"/>
    </location>
</feature>
<dbReference type="OrthoDB" id="271711at2"/>
<dbReference type="Pfam" id="PF08125">
    <property type="entry name" value="Mannitol_dh_C"/>
    <property type="match status" value="1"/>
</dbReference>
<dbReference type="Proteomes" id="UP000321548">
    <property type="component" value="Unassembled WGS sequence"/>
</dbReference>
<evidence type="ECO:0000313" key="6">
    <source>
        <dbReference type="Proteomes" id="UP000321548"/>
    </source>
</evidence>
<feature type="domain" description="Mannitol dehydrogenase C-terminal" evidence="4">
    <location>
        <begin position="489"/>
        <end position="686"/>
    </location>
</feature>
<evidence type="ECO:0000256" key="1">
    <source>
        <dbReference type="ARBA" id="ARBA00023002"/>
    </source>
</evidence>
<dbReference type="PANTHER" id="PTHR43362">
    <property type="entry name" value="MANNITOL DEHYDROGENASE DSF1-RELATED"/>
    <property type="match status" value="1"/>
</dbReference>
<dbReference type="Pfam" id="PF01232">
    <property type="entry name" value="Mannitol_dh"/>
    <property type="match status" value="1"/>
</dbReference>
<dbReference type="InterPro" id="IPR013131">
    <property type="entry name" value="Mannitol_DH_N"/>
</dbReference>
<dbReference type="InterPro" id="IPR013328">
    <property type="entry name" value="6PGD_dom2"/>
</dbReference>
<keyword evidence="1" id="KW-0560">Oxidoreductase</keyword>
<feature type="compositionally biased region" description="Low complexity" evidence="2">
    <location>
        <begin position="12"/>
        <end position="23"/>
    </location>
</feature>
<comment type="caution">
    <text evidence="5">The sequence shown here is derived from an EMBL/GenBank/DDBJ whole genome shotgun (WGS) entry which is preliminary data.</text>
</comment>
<evidence type="ECO:0000256" key="2">
    <source>
        <dbReference type="SAM" id="MobiDB-lite"/>
    </source>
</evidence>
<proteinExistence type="predicted"/>
<reference evidence="5 6" key="1">
    <citation type="submission" date="2019-06" db="EMBL/GenBank/DDBJ databases">
        <title>Quisquiliibacterium sp. nov., isolated from a maize field.</title>
        <authorList>
            <person name="Lin S.-Y."/>
            <person name="Tsai C.-F."/>
            <person name="Young C.-C."/>
        </authorList>
    </citation>
    <scope>NUCLEOTIDE SEQUENCE [LARGE SCALE GENOMIC DNA]</scope>
    <source>
        <strain evidence="5 6">CC-CFT501</strain>
    </source>
</reference>
<feature type="compositionally biased region" description="Basic and acidic residues" evidence="2">
    <location>
        <begin position="157"/>
        <end position="170"/>
    </location>
</feature>
<feature type="region of interest" description="Disordered" evidence="2">
    <location>
        <begin position="146"/>
        <end position="238"/>
    </location>
</feature>
<evidence type="ECO:0000313" key="5">
    <source>
        <dbReference type="EMBL" id="TXL68827.1"/>
    </source>
</evidence>
<dbReference type="SUPFAM" id="SSF51735">
    <property type="entry name" value="NAD(P)-binding Rossmann-fold domains"/>
    <property type="match status" value="1"/>
</dbReference>
<sequence>MLPGAGRRGGRRPAALRPEQRAVAGRRDRVRPRHRGPEQRLLRGSGLGHAAALAAARVRAHPDRDQHRGDQLRAAGGQRGAARGRRDPARHHLLGRHPALHQGGGHLRDLRSRRGGALVGRARRAVGHHAAHGRGGAQPLLRCRRALSSPAGRRDRRRPDALPRWRDRCARGAGAGREAGPRQGPPLPRAVPGAGRLRLRSRSGPAGLVSARPQCALGGSRAAPGAGSRGEALKGPVRPRYDPREVRVGIVHLGIGNFHRAHQAVYADDALAAGERDWAICGINLRSRDIVDRLNAQDGLYTLLVRGAGEGDAVSGTRARVIGALREAIAFAAEPKRATARLADPAVRIVTLTITEKGYADGVGGAIALLLDGLAARIAARAGPLTLLSCDNLSGNGDTLREVLAQAAARRGDRALAGFVAERIECPNTMVDRIVPATGQADIDEALALTGLADACPVATEPFTQWVIEDRFAAGRPDWARDGVAFVRDVAPFEAMKLRLLNAAHSALAYLGVPAGLDTVDRAIADPALRGFVERMWREDLAPGLPAEVRDAVPGYCRALLARFGNPALGHRLRQIAIDGSQKIPMRWLPAARAALAQGAVPDALAVAIAGWIRFLGGRGEGGEAWTIDDPLAAALAQRLDAAFAADSLATGPLAVLDRRVDAVLGFEPVFGDLAGHAGLAARVKHWHRRLHVEGTRGALE</sequence>
<dbReference type="InterPro" id="IPR050988">
    <property type="entry name" value="Mannitol_DH/Oxidoreductase"/>
</dbReference>
<feature type="domain" description="Mannitol dehydrogenase N-terminal" evidence="3">
    <location>
        <begin position="249"/>
        <end position="480"/>
    </location>
</feature>
<dbReference type="PRINTS" id="PR00084">
    <property type="entry name" value="MTLDHDRGNASE"/>
</dbReference>
<feature type="compositionally biased region" description="Basic and acidic residues" evidence="2">
    <location>
        <begin position="60"/>
        <end position="71"/>
    </location>
</feature>
<gene>
    <name evidence="5" type="ORF">FHP08_03865</name>
</gene>
<dbReference type="Gene3D" id="1.10.1040.10">
    <property type="entry name" value="N-(1-d-carboxylethyl)-l-norvaline Dehydrogenase, domain 2"/>
    <property type="match status" value="1"/>
</dbReference>
<name>A0A5C8P6N3_9BURK</name>
<dbReference type="Gene3D" id="3.40.50.720">
    <property type="entry name" value="NAD(P)-binding Rossmann-like Domain"/>
    <property type="match status" value="1"/>
</dbReference>
<evidence type="ECO:0000259" key="4">
    <source>
        <dbReference type="Pfam" id="PF08125"/>
    </source>
</evidence>
<dbReference type="EMBL" id="VDUY01000001">
    <property type="protein sequence ID" value="TXL68827.1"/>
    <property type="molecule type" value="Genomic_DNA"/>
</dbReference>